<sequence length="823" mass="93498">MMKKIIAIFLVFIAISCDDIKEKPNTLIDYIPRDSQIIIKINDLEGAKSKLRDNGIIKNNDHIQLFDYFKNLTVINETKQPEGLLCFSPLGKNSFEYTYISKFDPSLIQTDSLNTKQIETINYSEKTIYKISSKGSSFFATQQDSILIASSSQILIENAIRVNANPLPIDKDLQKAYDVSGLDNTISLLINGKKLKNIHDSFLPKNELKDLHNFSGWSSLDATVEQNAIYLDGIAIEKDSLSSTIGIFDSTIPQENRIAKVTPISSKGFISFTYDDFETLKKNLSEAQERELEDVPDNLDEILSGVSEIGMIFLEKENVLALNSLDPETAIKSLGENKIETYRNTPIYKYDSPLSFSQILTPLIKDIDASFYFVHNEFIVFGSSRNVLRDIIANILNQTLLNQQEYYKNTIKDLSDESSILIVGNIKNLKEYISKNTQEKYTSQWDSLHYKGYQAAILQVIKENDFAHIHGVLQKSLTKGSATSVTQVASTTLENKVLNKPILVKNHRTKGMDIAIQDIENNLYLISDKGSIFWKKQIDGEILGDIQQIDIYKNGRYQLLFNTANTLYLVDRDGKDVTPYPKKFNNTITQPLALFDYDKSKRYRIVITQGNQLKMLNAEGEIVTGFGFKGTETDITLPPKHIRIGTKDYILLPEKSGKLNIIDRLGRDRVTVKNNVNFSKNEWYQYQDKFTSTTKDGKLIQVQEDGNAVTQNLKLDENNRIVTTNKTLVTLSENKLSIKGRTLELDFGVYTEPKLYYINNKIYITVTDIQAKKVYLYDSNAELFPNFPVYGNSVLSLGNMDKDPNLEFVVQGEDNSILIYQIN</sequence>
<gene>
    <name evidence="1" type="ORF">JJQ60_03095</name>
</gene>
<evidence type="ECO:0000313" key="1">
    <source>
        <dbReference type="EMBL" id="MBL0682489.1"/>
    </source>
</evidence>
<dbReference type="EMBL" id="JAERQJ010000001">
    <property type="protein sequence ID" value="MBL0682489.1"/>
    <property type="molecule type" value="Genomic_DNA"/>
</dbReference>
<proteinExistence type="predicted"/>
<protein>
    <submittedName>
        <fullName evidence="1">Ribonuclease HII</fullName>
    </submittedName>
</protein>
<keyword evidence="2" id="KW-1185">Reference proteome</keyword>
<evidence type="ECO:0000313" key="2">
    <source>
        <dbReference type="Proteomes" id="UP000651057"/>
    </source>
</evidence>
<dbReference type="RefSeq" id="WP_201916519.1">
    <property type="nucleotide sequence ID" value="NZ_BAABAX010000001.1"/>
</dbReference>
<organism evidence="1 2">
    <name type="scientific">Aquimarina mytili</name>
    <dbReference type="NCBI Taxonomy" id="874423"/>
    <lineage>
        <taxon>Bacteria</taxon>
        <taxon>Pseudomonadati</taxon>
        <taxon>Bacteroidota</taxon>
        <taxon>Flavobacteriia</taxon>
        <taxon>Flavobacteriales</taxon>
        <taxon>Flavobacteriaceae</taxon>
        <taxon>Aquimarina</taxon>
    </lineage>
</organism>
<accession>A0A937A134</accession>
<reference evidence="1" key="1">
    <citation type="submission" date="2021-01" db="EMBL/GenBank/DDBJ databases">
        <authorList>
            <person name="Zhong Y.L."/>
        </authorList>
    </citation>
    <scope>NUCLEOTIDE SEQUENCE</scope>
    <source>
        <strain evidence="1">KCTC 23302</strain>
    </source>
</reference>
<dbReference type="PROSITE" id="PS51257">
    <property type="entry name" value="PROKAR_LIPOPROTEIN"/>
    <property type="match status" value="1"/>
</dbReference>
<dbReference type="AlphaFoldDB" id="A0A937A134"/>
<name>A0A937A134_9FLAO</name>
<comment type="caution">
    <text evidence="1">The sequence shown here is derived from an EMBL/GenBank/DDBJ whole genome shotgun (WGS) entry which is preliminary data.</text>
</comment>
<dbReference type="Proteomes" id="UP000651057">
    <property type="component" value="Unassembled WGS sequence"/>
</dbReference>